<evidence type="ECO:0000259" key="3">
    <source>
        <dbReference type="Pfam" id="PF22893"/>
    </source>
</evidence>
<evidence type="ECO:0000313" key="4">
    <source>
        <dbReference type="EMBL" id="KAF3808405.1"/>
    </source>
</evidence>
<gene>
    <name evidence="4" type="ORF">GCG54_00013044</name>
</gene>
<dbReference type="Proteomes" id="UP000613401">
    <property type="component" value="Unassembled WGS sequence"/>
</dbReference>
<sequence>MVLQTMMLAVQIRLADGFNLLDSSQGNVAEEEIKVDRDLARHQAENTVESSFQSLRELATAATISIEETGFSSEDENQHQSTSTEKAQNQMVLWNGGQNDTAAWLYRTVFSPYAESLEADSGLGSDSQDDSEAGELKNSGASTDFQLASLGTTLQKPAGCKAVVNELLAEWTNLTEDEIQGIQSRTKDDIQGVQSKEQAKGAAPLVPAMPENEEKSVLLKDAVGRRFTFPYNKAKTWEGVHNLLKEAFLHVDVIGPHVLKGHFDLCLVNRNGTIALPSLWSDLVKPGFVIEMRMWPMEKLMPPPPPRPPLPPTLLFPSGVKPPPPPPPSSTGQPPVINLERRTSPAPTKSPEPQPDASKTKHRRRNNTPNSQAP</sequence>
<keyword evidence="2" id="KW-0732">Signal</keyword>
<protein>
    <recommendedName>
        <fullName evidence="3">Ubiquitin-like domain-containing protein</fullName>
    </recommendedName>
</protein>
<dbReference type="InterPro" id="IPR054464">
    <property type="entry name" value="ULD_fung"/>
</dbReference>
<feature type="region of interest" description="Disordered" evidence="1">
    <location>
        <begin position="305"/>
        <end position="374"/>
    </location>
</feature>
<feature type="signal peptide" evidence="2">
    <location>
        <begin position="1"/>
        <end position="17"/>
    </location>
</feature>
<dbReference type="EMBL" id="WVTB01000021">
    <property type="protein sequence ID" value="KAF3808405.1"/>
    <property type="molecule type" value="Genomic_DNA"/>
</dbReference>
<organism evidence="4 5">
    <name type="scientific">Colletotrichum gloeosporioides</name>
    <name type="common">Anthracnose fungus</name>
    <name type="synonym">Glomerella cingulata</name>
    <dbReference type="NCBI Taxonomy" id="474922"/>
    <lineage>
        <taxon>Eukaryota</taxon>
        <taxon>Fungi</taxon>
        <taxon>Dikarya</taxon>
        <taxon>Ascomycota</taxon>
        <taxon>Pezizomycotina</taxon>
        <taxon>Sordariomycetes</taxon>
        <taxon>Hypocreomycetidae</taxon>
        <taxon>Glomerellales</taxon>
        <taxon>Glomerellaceae</taxon>
        <taxon>Colletotrichum</taxon>
        <taxon>Colletotrichum gloeosporioides species complex</taxon>
    </lineage>
</organism>
<reference evidence="4" key="2">
    <citation type="submission" date="2020-03" db="EMBL/GenBank/DDBJ databases">
        <authorList>
            <person name="Fu F.-F."/>
            <person name="Chen J."/>
        </authorList>
    </citation>
    <scope>NUCLEOTIDE SEQUENCE</scope>
    <source>
        <strain evidence="4">Lc1</strain>
    </source>
</reference>
<accession>A0A8H4CQR5</accession>
<dbReference type="RefSeq" id="XP_045267564.1">
    <property type="nucleotide sequence ID" value="XM_045412906.1"/>
</dbReference>
<feature type="chain" id="PRO_5034395759" description="Ubiquitin-like domain-containing protein" evidence="2">
    <location>
        <begin position="18"/>
        <end position="374"/>
    </location>
</feature>
<feature type="region of interest" description="Disordered" evidence="1">
    <location>
        <begin position="118"/>
        <end position="140"/>
    </location>
</feature>
<keyword evidence="5" id="KW-1185">Reference proteome</keyword>
<dbReference type="AlphaFoldDB" id="A0A8H4CQR5"/>
<dbReference type="GeneID" id="69020161"/>
<reference evidence="4" key="1">
    <citation type="journal article" date="2020" name="Phytopathology">
        <title>Genome sequence and comparative analysis of Colletotrichum gloeosporioides isolated from Liriodendron leaves.</title>
        <authorList>
            <person name="Fu F.F."/>
            <person name="Hao Z."/>
            <person name="Wang P."/>
            <person name="Lu Y."/>
            <person name="Xue L.J."/>
            <person name="Wei G."/>
            <person name="Tian Y."/>
            <person name="Baishi H."/>
            <person name="Xu H."/>
            <person name="Shi J."/>
            <person name="Cheng T."/>
            <person name="Wang G."/>
            <person name="Yi Y."/>
            <person name="Chen J."/>
        </authorList>
    </citation>
    <scope>NUCLEOTIDE SEQUENCE</scope>
    <source>
        <strain evidence="4">Lc1</strain>
    </source>
</reference>
<name>A0A8H4CQR5_COLGL</name>
<dbReference type="Pfam" id="PF22893">
    <property type="entry name" value="ULD_2"/>
    <property type="match status" value="1"/>
</dbReference>
<evidence type="ECO:0000256" key="2">
    <source>
        <dbReference type="SAM" id="SignalP"/>
    </source>
</evidence>
<proteinExistence type="predicted"/>
<feature type="compositionally biased region" description="Pro residues" evidence="1">
    <location>
        <begin position="305"/>
        <end position="329"/>
    </location>
</feature>
<evidence type="ECO:0000313" key="5">
    <source>
        <dbReference type="Proteomes" id="UP000613401"/>
    </source>
</evidence>
<evidence type="ECO:0000256" key="1">
    <source>
        <dbReference type="SAM" id="MobiDB-lite"/>
    </source>
</evidence>
<comment type="caution">
    <text evidence="4">The sequence shown here is derived from an EMBL/GenBank/DDBJ whole genome shotgun (WGS) entry which is preliminary data.</text>
</comment>
<feature type="domain" description="Ubiquitin-like" evidence="3">
    <location>
        <begin position="213"/>
        <end position="297"/>
    </location>
</feature>
<feature type="region of interest" description="Disordered" evidence="1">
    <location>
        <begin position="67"/>
        <end position="86"/>
    </location>
</feature>